<proteinExistence type="inferred from homology"/>
<dbReference type="GO" id="GO:0005506">
    <property type="term" value="F:iron ion binding"/>
    <property type="evidence" value="ECO:0007669"/>
    <property type="project" value="InterPro"/>
</dbReference>
<dbReference type="InterPro" id="IPR001128">
    <property type="entry name" value="Cyt_P450"/>
</dbReference>
<sequence>SVANVICSIIIGHRFNHDDEHFVKLCHAFRDIVIALEGTNLVNFFPVLNYLPFDLFGAKTIKEKAEFI</sequence>
<feature type="non-terminal residue" evidence="2">
    <location>
        <position position="68"/>
    </location>
</feature>
<organism evidence="2">
    <name type="scientific">Arion vulgaris</name>
    <dbReference type="NCBI Taxonomy" id="1028688"/>
    <lineage>
        <taxon>Eukaryota</taxon>
        <taxon>Metazoa</taxon>
        <taxon>Spiralia</taxon>
        <taxon>Lophotrochozoa</taxon>
        <taxon>Mollusca</taxon>
        <taxon>Gastropoda</taxon>
        <taxon>Heterobranchia</taxon>
        <taxon>Euthyneura</taxon>
        <taxon>Panpulmonata</taxon>
        <taxon>Eupulmonata</taxon>
        <taxon>Stylommatophora</taxon>
        <taxon>Helicina</taxon>
        <taxon>Arionoidea</taxon>
        <taxon>Arionidae</taxon>
        <taxon>Arion</taxon>
    </lineage>
</organism>
<accession>A0A0B7AJA8</accession>
<evidence type="ECO:0000313" key="2">
    <source>
        <dbReference type="EMBL" id="CEK79985.1"/>
    </source>
</evidence>
<dbReference type="Gene3D" id="1.10.630.10">
    <property type="entry name" value="Cytochrome P450"/>
    <property type="match status" value="1"/>
</dbReference>
<dbReference type="GO" id="GO:0016705">
    <property type="term" value="F:oxidoreductase activity, acting on paired donors, with incorporation or reduction of molecular oxygen"/>
    <property type="evidence" value="ECO:0007669"/>
    <property type="project" value="InterPro"/>
</dbReference>
<dbReference type="GO" id="GO:0004497">
    <property type="term" value="F:monooxygenase activity"/>
    <property type="evidence" value="ECO:0007669"/>
    <property type="project" value="InterPro"/>
</dbReference>
<comment type="similarity">
    <text evidence="1">Belongs to the cytochrome P450 family.</text>
</comment>
<name>A0A0B7AJA8_9EUPU</name>
<feature type="non-terminal residue" evidence="2">
    <location>
        <position position="1"/>
    </location>
</feature>
<reference evidence="2" key="1">
    <citation type="submission" date="2014-12" db="EMBL/GenBank/DDBJ databases">
        <title>Insight into the proteome of Arion vulgaris.</title>
        <authorList>
            <person name="Aradska J."/>
            <person name="Bulat T."/>
            <person name="Smidak R."/>
            <person name="Sarate P."/>
            <person name="Gangsoo J."/>
            <person name="Sialana F."/>
            <person name="Bilban M."/>
            <person name="Lubec G."/>
        </authorList>
    </citation>
    <scope>NUCLEOTIDE SEQUENCE</scope>
    <source>
        <tissue evidence="2">Skin</tissue>
    </source>
</reference>
<dbReference type="AlphaFoldDB" id="A0A0B7AJA8"/>
<dbReference type="InterPro" id="IPR036396">
    <property type="entry name" value="Cyt_P450_sf"/>
</dbReference>
<dbReference type="Pfam" id="PF00067">
    <property type="entry name" value="p450"/>
    <property type="match status" value="1"/>
</dbReference>
<protein>
    <recommendedName>
        <fullName evidence="3">Cytochrome P450</fullName>
    </recommendedName>
</protein>
<dbReference type="SUPFAM" id="SSF48264">
    <property type="entry name" value="Cytochrome P450"/>
    <property type="match status" value="1"/>
</dbReference>
<gene>
    <name evidence="2" type="primary">ORF118490</name>
</gene>
<dbReference type="EMBL" id="HACG01033120">
    <property type="protein sequence ID" value="CEK79985.1"/>
    <property type="molecule type" value="Transcribed_RNA"/>
</dbReference>
<dbReference type="GO" id="GO:0020037">
    <property type="term" value="F:heme binding"/>
    <property type="evidence" value="ECO:0007669"/>
    <property type="project" value="InterPro"/>
</dbReference>
<evidence type="ECO:0008006" key="3">
    <source>
        <dbReference type="Google" id="ProtNLM"/>
    </source>
</evidence>
<evidence type="ECO:0000256" key="1">
    <source>
        <dbReference type="ARBA" id="ARBA00010617"/>
    </source>
</evidence>